<keyword evidence="4" id="KW-0067">ATP-binding</keyword>
<evidence type="ECO:0000256" key="2">
    <source>
        <dbReference type="ARBA" id="ARBA00022741"/>
    </source>
</evidence>
<organism evidence="6 7">
    <name type="scientific">Corynebacterium tapiri</name>
    <dbReference type="NCBI Taxonomy" id="1448266"/>
    <lineage>
        <taxon>Bacteria</taxon>
        <taxon>Bacillati</taxon>
        <taxon>Actinomycetota</taxon>
        <taxon>Actinomycetes</taxon>
        <taxon>Mycobacteriales</taxon>
        <taxon>Corynebacteriaceae</taxon>
        <taxon>Corynebacterium</taxon>
    </lineage>
</organism>
<keyword evidence="2" id="KW-0547">Nucleotide-binding</keyword>
<dbReference type="GO" id="GO:0016301">
    <property type="term" value="F:kinase activity"/>
    <property type="evidence" value="ECO:0007669"/>
    <property type="project" value="UniProtKB-KW"/>
</dbReference>
<keyword evidence="3" id="KW-0418">Kinase</keyword>
<accession>A0A5C4U296</accession>
<dbReference type="EMBL" id="VDHJ01000018">
    <property type="protein sequence ID" value="TNL94843.1"/>
    <property type="molecule type" value="Genomic_DNA"/>
</dbReference>
<protein>
    <recommendedName>
        <fullName evidence="5">Maltokinase N-terminal cap domain-containing protein</fullName>
    </recommendedName>
</protein>
<keyword evidence="1" id="KW-0808">Transferase</keyword>
<dbReference type="NCBIfam" id="NF047743">
    <property type="entry name" value="CG0192_fam"/>
    <property type="match status" value="1"/>
</dbReference>
<dbReference type="GO" id="GO:0005524">
    <property type="term" value="F:ATP binding"/>
    <property type="evidence" value="ECO:0007669"/>
    <property type="project" value="UniProtKB-KW"/>
</dbReference>
<evidence type="ECO:0000256" key="4">
    <source>
        <dbReference type="ARBA" id="ARBA00022840"/>
    </source>
</evidence>
<evidence type="ECO:0000256" key="1">
    <source>
        <dbReference type="ARBA" id="ARBA00022679"/>
    </source>
</evidence>
<name>A0A5C4U296_9CORY</name>
<dbReference type="Proteomes" id="UP000312032">
    <property type="component" value="Unassembled WGS sequence"/>
</dbReference>
<proteinExistence type="predicted"/>
<dbReference type="OrthoDB" id="3787729at2"/>
<dbReference type="AlphaFoldDB" id="A0A5C4U296"/>
<dbReference type="InterPro" id="IPR040999">
    <property type="entry name" value="Mak_N_cap"/>
</dbReference>
<evidence type="ECO:0000259" key="5">
    <source>
        <dbReference type="Pfam" id="PF18085"/>
    </source>
</evidence>
<evidence type="ECO:0000313" key="6">
    <source>
        <dbReference type="EMBL" id="TNL94843.1"/>
    </source>
</evidence>
<comment type="caution">
    <text evidence="6">The sequence shown here is derived from an EMBL/GenBank/DDBJ whole genome shotgun (WGS) entry which is preliminary data.</text>
</comment>
<gene>
    <name evidence="6" type="ORF">FHE74_10075</name>
</gene>
<feature type="domain" description="Maltokinase N-terminal cap" evidence="5">
    <location>
        <begin position="29"/>
        <end position="94"/>
    </location>
</feature>
<dbReference type="RefSeq" id="WP_139466388.1">
    <property type="nucleotide sequence ID" value="NZ_VDHJ01000018.1"/>
</dbReference>
<sequence length="214" mass="22495">MSGTAQIYADAQLTPTKQEIALEHGAIQELIGSARLLDPAGEVGIEFLFGNDEFGRLRQLPVTYRSAEVGDRATLTTLEHSELGTRWVSVALGDSVAVTAIIRAIVTAGEGAAYSAGEPAFDLQGSGGDEGSGDSQVQEAQIAEFSTQRAQGTVTIDGAVRGYILRMSNLPHAPRSAGGPTGTDYSTSRLNLVATPRHGECREPLVLAELVLTE</sequence>
<evidence type="ECO:0000313" key="7">
    <source>
        <dbReference type="Proteomes" id="UP000312032"/>
    </source>
</evidence>
<dbReference type="Pfam" id="PF18085">
    <property type="entry name" value="Mak_N_cap"/>
    <property type="match status" value="1"/>
</dbReference>
<keyword evidence="7" id="KW-1185">Reference proteome</keyword>
<evidence type="ECO:0000256" key="3">
    <source>
        <dbReference type="ARBA" id="ARBA00022777"/>
    </source>
</evidence>
<reference evidence="6 7" key="1">
    <citation type="submission" date="2019-06" db="EMBL/GenBank/DDBJ databases">
        <authorList>
            <person name="Li J."/>
        </authorList>
    </citation>
    <scope>NUCLEOTIDE SEQUENCE [LARGE SCALE GENOMIC DNA]</scope>
    <source>
        <strain evidence="6 7">LMG 28165</strain>
    </source>
</reference>